<dbReference type="GO" id="GO:0017025">
    <property type="term" value="F:TBP-class protein binding"/>
    <property type="evidence" value="ECO:0007669"/>
    <property type="project" value="InterPro"/>
</dbReference>
<dbReference type="PANTHER" id="PTHR11618">
    <property type="entry name" value="TRANSCRIPTION INITIATION FACTOR IIB-RELATED"/>
    <property type="match status" value="1"/>
</dbReference>
<dbReference type="AlphaFoldDB" id="A0A7S2ENX6"/>
<keyword evidence="3" id="KW-0479">Metal-binding</keyword>
<evidence type="ECO:0000313" key="12">
    <source>
        <dbReference type="EMBL" id="CAD9348515.1"/>
    </source>
</evidence>
<organism evidence="12">
    <name type="scientific">Ditylum brightwellii</name>
    <dbReference type="NCBI Taxonomy" id="49249"/>
    <lineage>
        <taxon>Eukaryota</taxon>
        <taxon>Sar</taxon>
        <taxon>Stramenopiles</taxon>
        <taxon>Ochrophyta</taxon>
        <taxon>Bacillariophyta</taxon>
        <taxon>Mediophyceae</taxon>
        <taxon>Lithodesmiophycidae</taxon>
        <taxon>Lithodesmiales</taxon>
        <taxon>Lithodesmiaceae</taxon>
        <taxon>Ditylum</taxon>
    </lineage>
</organism>
<dbReference type="InterPro" id="IPR011665">
    <property type="entry name" value="BRF1_TBP-bd_dom"/>
</dbReference>
<dbReference type="Pfam" id="PF00382">
    <property type="entry name" value="TFIIB"/>
    <property type="match status" value="1"/>
</dbReference>
<evidence type="ECO:0000256" key="9">
    <source>
        <dbReference type="SAM" id="MobiDB-lite"/>
    </source>
</evidence>
<name>A0A7S2ENX6_9STRA</name>
<evidence type="ECO:0000256" key="8">
    <source>
        <dbReference type="ARBA" id="ARBA00023242"/>
    </source>
</evidence>
<evidence type="ECO:0000256" key="4">
    <source>
        <dbReference type="ARBA" id="ARBA00022771"/>
    </source>
</evidence>
<feature type="compositionally biased region" description="Basic and acidic residues" evidence="9">
    <location>
        <begin position="356"/>
        <end position="378"/>
    </location>
</feature>
<evidence type="ECO:0000256" key="6">
    <source>
        <dbReference type="ARBA" id="ARBA00023015"/>
    </source>
</evidence>
<dbReference type="GO" id="GO:0000126">
    <property type="term" value="C:transcription factor TFIIIB complex"/>
    <property type="evidence" value="ECO:0007669"/>
    <property type="project" value="TreeGrafter"/>
</dbReference>
<dbReference type="InterPro" id="IPR036915">
    <property type="entry name" value="Cyclin-like_sf"/>
</dbReference>
<dbReference type="InterPro" id="IPR000812">
    <property type="entry name" value="TFIIB"/>
</dbReference>
<evidence type="ECO:0000256" key="1">
    <source>
        <dbReference type="ARBA" id="ARBA00004123"/>
    </source>
</evidence>
<dbReference type="CDD" id="cd20554">
    <property type="entry name" value="CYCLIN_TFIIIB90_rpt2"/>
    <property type="match status" value="1"/>
</dbReference>
<feature type="domain" description="Transcription factor TFIIB cyclin-like" evidence="10">
    <location>
        <begin position="33"/>
        <end position="124"/>
    </location>
</feature>
<feature type="region of interest" description="Disordered" evidence="9">
    <location>
        <begin position="356"/>
        <end position="405"/>
    </location>
</feature>
<dbReference type="Gene3D" id="1.20.5.650">
    <property type="entry name" value="Single helix bin"/>
    <property type="match status" value="1"/>
</dbReference>
<reference evidence="12" key="1">
    <citation type="submission" date="2021-01" db="EMBL/GenBank/DDBJ databases">
        <authorList>
            <person name="Corre E."/>
            <person name="Pelletier E."/>
            <person name="Niang G."/>
            <person name="Scheremetjew M."/>
            <person name="Finn R."/>
            <person name="Kale V."/>
            <person name="Holt S."/>
            <person name="Cochrane G."/>
            <person name="Meng A."/>
            <person name="Brown T."/>
            <person name="Cohen L."/>
        </authorList>
    </citation>
    <scope>NUCLEOTIDE SEQUENCE</scope>
    <source>
        <strain evidence="12">Pop2</strain>
    </source>
</reference>
<dbReference type="Pfam" id="PF07741">
    <property type="entry name" value="BRF1"/>
    <property type="match status" value="1"/>
</dbReference>
<keyword evidence="8" id="KW-0539">Nucleus</keyword>
<evidence type="ECO:0000256" key="7">
    <source>
        <dbReference type="ARBA" id="ARBA00023163"/>
    </source>
</evidence>
<dbReference type="GO" id="GO:0070897">
    <property type="term" value="P:transcription preinitiation complex assembly"/>
    <property type="evidence" value="ECO:0007669"/>
    <property type="project" value="InterPro"/>
</dbReference>
<comment type="similarity">
    <text evidence="2">Belongs to the TFIIB family.</text>
</comment>
<keyword evidence="5" id="KW-0862">Zinc</keyword>
<evidence type="ECO:0000259" key="10">
    <source>
        <dbReference type="Pfam" id="PF00382"/>
    </source>
</evidence>
<dbReference type="EMBL" id="HBGN01031698">
    <property type="protein sequence ID" value="CAD9348515.1"/>
    <property type="molecule type" value="Transcribed_RNA"/>
</dbReference>
<feature type="domain" description="Brf1 TBP-binding" evidence="11">
    <location>
        <begin position="325"/>
        <end position="433"/>
    </location>
</feature>
<feature type="compositionally biased region" description="Basic and acidic residues" evidence="9">
    <location>
        <begin position="249"/>
        <end position="262"/>
    </location>
</feature>
<comment type="subcellular location">
    <subcellularLocation>
        <location evidence="1">Nucleus</location>
    </subcellularLocation>
</comment>
<gene>
    <name evidence="12" type="ORF">DBRI1063_LOCUS20453</name>
</gene>
<dbReference type="InterPro" id="IPR013150">
    <property type="entry name" value="TFIIB_cyclin"/>
</dbReference>
<proteinExistence type="inferred from homology"/>
<evidence type="ECO:0000256" key="5">
    <source>
        <dbReference type="ARBA" id="ARBA00022833"/>
    </source>
</evidence>
<dbReference type="GO" id="GO:0001006">
    <property type="term" value="F:RNA polymerase III type 3 promoter sequence-specific DNA binding"/>
    <property type="evidence" value="ECO:0007669"/>
    <property type="project" value="TreeGrafter"/>
</dbReference>
<feature type="compositionally biased region" description="Basic and acidic residues" evidence="9">
    <location>
        <begin position="207"/>
        <end position="239"/>
    </location>
</feature>
<evidence type="ECO:0000256" key="3">
    <source>
        <dbReference type="ARBA" id="ARBA00022723"/>
    </source>
</evidence>
<keyword evidence="4" id="KW-0863">Zinc-finger</keyword>
<dbReference type="Gene3D" id="1.10.472.10">
    <property type="entry name" value="Cyclin-like"/>
    <property type="match status" value="1"/>
</dbReference>
<protein>
    <recommendedName>
        <fullName evidence="13">Cyclin-like domain-containing protein</fullName>
    </recommendedName>
</protein>
<dbReference type="GO" id="GO:0000995">
    <property type="term" value="F:RNA polymerase III general transcription initiation factor activity"/>
    <property type="evidence" value="ECO:0007669"/>
    <property type="project" value="TreeGrafter"/>
</dbReference>
<accession>A0A7S2ENX6</accession>
<evidence type="ECO:0000259" key="11">
    <source>
        <dbReference type="Pfam" id="PF07741"/>
    </source>
</evidence>
<sequence length="464" mass="52208">MLIDFSDALQVNVYVLGTYFLKLRRLLSLEKYMSIIDPALYVYRFAAHLGFDDKANAVSLTAVRLVGRMKRDWIVAGRRPAGICAAALLIAARAHGFDRYKHDVTKVLRVCGMTVANRLRDFERTPASALTLEQFDDSDVELEYEADPPIFTQNRIKEARALAIQENNVALLTSGALDDPSGGKRATQWREPLKENETQKGFTELYKSLHEELEQDTEEARKAKLNGDTEDKEGNDGKSGRRKSPRRKAQSEDTSPKSEKPSTRQLQVVNNDRHPSLAMIRYPLGNNRKPLVLPQQATSEELQPPTQPTEQKINLDKWKKDLPAFAADEMDELFRDDDEVAQKEAIFNTMNKEYIESQERKESERLSAEASKKDREAEDAAQAEGRARYLTGRRKRKRGDGEAPTTQEALLATVSARKISRKINYDAMSAIFDDAGSFSTDLLDDGPGAPSDSTAVFDPMFEVV</sequence>
<feature type="region of interest" description="Disordered" evidence="9">
    <location>
        <begin position="174"/>
        <end position="275"/>
    </location>
</feature>
<keyword evidence="6" id="KW-0805">Transcription regulation</keyword>
<evidence type="ECO:0000256" key="2">
    <source>
        <dbReference type="ARBA" id="ARBA00010857"/>
    </source>
</evidence>
<dbReference type="GO" id="GO:0008270">
    <property type="term" value="F:zinc ion binding"/>
    <property type="evidence" value="ECO:0007669"/>
    <property type="project" value="UniProtKB-KW"/>
</dbReference>
<dbReference type="GO" id="GO:0005634">
    <property type="term" value="C:nucleus"/>
    <property type="evidence" value="ECO:0007669"/>
    <property type="project" value="UniProtKB-SubCell"/>
</dbReference>
<dbReference type="GO" id="GO:0097550">
    <property type="term" value="C:transcription preinitiation complex"/>
    <property type="evidence" value="ECO:0007669"/>
    <property type="project" value="TreeGrafter"/>
</dbReference>
<evidence type="ECO:0008006" key="13">
    <source>
        <dbReference type="Google" id="ProtNLM"/>
    </source>
</evidence>
<dbReference type="PANTHER" id="PTHR11618:SF4">
    <property type="entry name" value="TRANSCRIPTION FACTOR IIIB 90 KDA SUBUNIT"/>
    <property type="match status" value="1"/>
</dbReference>
<keyword evidence="7" id="KW-0804">Transcription</keyword>
<dbReference type="SUPFAM" id="SSF47954">
    <property type="entry name" value="Cyclin-like"/>
    <property type="match status" value="1"/>
</dbReference>
<dbReference type="FunFam" id="1.10.472.10:FF:000002">
    <property type="entry name" value="Transcription factor IIIB 90 kDa subunit"/>
    <property type="match status" value="1"/>
</dbReference>